<gene>
    <name evidence="1" type="ORF">OIDMADRAFT_62053</name>
</gene>
<protein>
    <submittedName>
        <fullName evidence="1">Uncharacterized protein</fullName>
    </submittedName>
</protein>
<dbReference type="AlphaFoldDB" id="A0A0C3GMZ8"/>
<evidence type="ECO:0000313" key="2">
    <source>
        <dbReference type="Proteomes" id="UP000054321"/>
    </source>
</evidence>
<sequence>MSTERLLPAERTITVSGETKLHWKDGTVQDLVNNEVARQEPTKEKLKLEMVFNARNLERIARIEIRWTCNIADQLRMKDDDNAVEIFHYASFLRFHQNRCTQLLGRQSPIAQTRTCSIYPPAFVDETIRTLALLLPEHDRNIENWFAGHQAKLQKRQKLLLDPPARECVVGSDSGIHIDSQYAKRCTVPSAILRLSVLQTAQICHRL</sequence>
<accession>A0A0C3GMZ8</accession>
<evidence type="ECO:0000313" key="1">
    <source>
        <dbReference type="EMBL" id="KIM92929.1"/>
    </source>
</evidence>
<dbReference type="Proteomes" id="UP000054321">
    <property type="component" value="Unassembled WGS sequence"/>
</dbReference>
<organism evidence="1 2">
    <name type="scientific">Oidiodendron maius (strain Zn)</name>
    <dbReference type="NCBI Taxonomy" id="913774"/>
    <lineage>
        <taxon>Eukaryota</taxon>
        <taxon>Fungi</taxon>
        <taxon>Dikarya</taxon>
        <taxon>Ascomycota</taxon>
        <taxon>Pezizomycotina</taxon>
        <taxon>Leotiomycetes</taxon>
        <taxon>Leotiomycetes incertae sedis</taxon>
        <taxon>Myxotrichaceae</taxon>
        <taxon>Oidiodendron</taxon>
    </lineage>
</organism>
<keyword evidence="2" id="KW-1185">Reference proteome</keyword>
<dbReference type="EMBL" id="KN832902">
    <property type="protein sequence ID" value="KIM92929.1"/>
    <property type="molecule type" value="Genomic_DNA"/>
</dbReference>
<proteinExistence type="predicted"/>
<dbReference type="InParanoid" id="A0A0C3GMZ8"/>
<reference evidence="2" key="2">
    <citation type="submission" date="2015-01" db="EMBL/GenBank/DDBJ databases">
        <title>Evolutionary Origins and Diversification of the Mycorrhizal Mutualists.</title>
        <authorList>
            <consortium name="DOE Joint Genome Institute"/>
            <consortium name="Mycorrhizal Genomics Consortium"/>
            <person name="Kohler A."/>
            <person name="Kuo A."/>
            <person name="Nagy L.G."/>
            <person name="Floudas D."/>
            <person name="Copeland A."/>
            <person name="Barry K.W."/>
            <person name="Cichocki N."/>
            <person name="Veneault-Fourrey C."/>
            <person name="LaButti K."/>
            <person name="Lindquist E.A."/>
            <person name="Lipzen A."/>
            <person name="Lundell T."/>
            <person name="Morin E."/>
            <person name="Murat C."/>
            <person name="Riley R."/>
            <person name="Ohm R."/>
            <person name="Sun H."/>
            <person name="Tunlid A."/>
            <person name="Henrissat B."/>
            <person name="Grigoriev I.V."/>
            <person name="Hibbett D.S."/>
            <person name="Martin F."/>
        </authorList>
    </citation>
    <scope>NUCLEOTIDE SEQUENCE [LARGE SCALE GENOMIC DNA]</scope>
    <source>
        <strain evidence="2">Zn</strain>
    </source>
</reference>
<name>A0A0C3GMZ8_OIDMZ</name>
<dbReference type="OrthoDB" id="5428890at2759"/>
<reference evidence="1 2" key="1">
    <citation type="submission" date="2014-04" db="EMBL/GenBank/DDBJ databases">
        <authorList>
            <consortium name="DOE Joint Genome Institute"/>
            <person name="Kuo A."/>
            <person name="Martino E."/>
            <person name="Perotto S."/>
            <person name="Kohler A."/>
            <person name="Nagy L.G."/>
            <person name="Floudas D."/>
            <person name="Copeland A."/>
            <person name="Barry K.W."/>
            <person name="Cichocki N."/>
            <person name="Veneault-Fourrey C."/>
            <person name="LaButti K."/>
            <person name="Lindquist E.A."/>
            <person name="Lipzen A."/>
            <person name="Lundell T."/>
            <person name="Morin E."/>
            <person name="Murat C."/>
            <person name="Sun H."/>
            <person name="Tunlid A."/>
            <person name="Henrissat B."/>
            <person name="Grigoriev I.V."/>
            <person name="Hibbett D.S."/>
            <person name="Martin F."/>
            <person name="Nordberg H.P."/>
            <person name="Cantor M.N."/>
            <person name="Hua S.X."/>
        </authorList>
    </citation>
    <scope>NUCLEOTIDE SEQUENCE [LARGE SCALE GENOMIC DNA]</scope>
    <source>
        <strain evidence="1 2">Zn</strain>
    </source>
</reference>
<dbReference type="HOGENOM" id="CLU_1326737_0_0_1"/>